<accession>C4ZFG3</accession>
<dbReference type="EMBL" id="CP001107">
    <property type="protein sequence ID" value="ACR77235.1"/>
    <property type="molecule type" value="Genomic_DNA"/>
</dbReference>
<reference evidence="2 3" key="1">
    <citation type="journal article" date="2009" name="Proc. Natl. Acad. Sci. U.S.A.">
        <title>Characterizing a model human gut microbiota composed of members of its two dominant bacterial phyla.</title>
        <authorList>
            <person name="Mahowald M.A."/>
            <person name="Rey F.E."/>
            <person name="Seedorf H."/>
            <person name="Turnbaugh P.J."/>
            <person name="Fulton R.S."/>
            <person name="Wollam A."/>
            <person name="Shah N."/>
            <person name="Wang C."/>
            <person name="Magrini V."/>
            <person name="Wilson R.K."/>
            <person name="Cantarel B.L."/>
            <person name="Coutinho P.M."/>
            <person name="Henrissat B."/>
            <person name="Crock L.W."/>
            <person name="Russell A."/>
            <person name="Verberkmoes N.C."/>
            <person name="Hettich R.L."/>
            <person name="Gordon J.I."/>
        </authorList>
    </citation>
    <scope>NUCLEOTIDE SEQUENCE [LARGE SCALE GENOMIC DNA]</scope>
    <source>
        <strain evidence="3">ATCC 33656 / DSM 3377 / JCM 17463 / KCTC 5835 / LMG 30912 / VPI 0990</strain>
    </source>
</reference>
<name>C4ZFG3_AGARV</name>
<proteinExistence type="predicted"/>
<feature type="compositionally biased region" description="Basic residues" evidence="1">
    <location>
        <begin position="19"/>
        <end position="29"/>
    </location>
</feature>
<dbReference type="AlphaFoldDB" id="C4ZFG3"/>
<organism evidence="2 3">
    <name type="scientific">Agathobacter rectalis (strain ATCC 33656 / DSM 3377 / JCM 17463 / KCTC 5835 / VPI 0990)</name>
    <name type="common">Eubacterium rectale</name>
    <dbReference type="NCBI Taxonomy" id="515619"/>
    <lineage>
        <taxon>Bacteria</taxon>
        <taxon>Bacillati</taxon>
        <taxon>Bacillota</taxon>
        <taxon>Clostridia</taxon>
        <taxon>Lachnospirales</taxon>
        <taxon>Lachnospiraceae</taxon>
        <taxon>Agathobacter</taxon>
    </lineage>
</organism>
<gene>
    <name evidence="2" type="ordered locus">EUBREC_3509</name>
</gene>
<sequence length="69" mass="8013">MQTSGSIKEVQNRTNRLSAARRQKKKSRRRADTFSRAYETAALIFRAAVSLHLHKPMMNFPEILWLIAI</sequence>
<feature type="region of interest" description="Disordered" evidence="1">
    <location>
        <begin position="1"/>
        <end position="32"/>
    </location>
</feature>
<protein>
    <submittedName>
        <fullName evidence="2">Uncharacterized protein</fullName>
    </submittedName>
</protein>
<evidence type="ECO:0000256" key="1">
    <source>
        <dbReference type="SAM" id="MobiDB-lite"/>
    </source>
</evidence>
<evidence type="ECO:0000313" key="3">
    <source>
        <dbReference type="Proteomes" id="UP000001477"/>
    </source>
</evidence>
<dbReference type="HOGENOM" id="CLU_2769698_0_0_9"/>
<dbReference type="STRING" id="515619.EUBREC_3509"/>
<dbReference type="KEGG" id="ere:EUBREC_3509"/>
<evidence type="ECO:0000313" key="2">
    <source>
        <dbReference type="EMBL" id="ACR77235.1"/>
    </source>
</evidence>
<dbReference type="PaxDb" id="515619-EUBREC_3509"/>
<dbReference type="Proteomes" id="UP000001477">
    <property type="component" value="Chromosome"/>
</dbReference>